<evidence type="ECO:0000313" key="1">
    <source>
        <dbReference type="EMBL" id="KAK8008023.1"/>
    </source>
</evidence>
<organism evidence="1 2">
    <name type="scientific">Apiospora marii</name>
    <dbReference type="NCBI Taxonomy" id="335849"/>
    <lineage>
        <taxon>Eukaryota</taxon>
        <taxon>Fungi</taxon>
        <taxon>Dikarya</taxon>
        <taxon>Ascomycota</taxon>
        <taxon>Pezizomycotina</taxon>
        <taxon>Sordariomycetes</taxon>
        <taxon>Xylariomycetidae</taxon>
        <taxon>Amphisphaeriales</taxon>
        <taxon>Apiosporaceae</taxon>
        <taxon>Apiospora</taxon>
    </lineage>
</organism>
<proteinExistence type="predicted"/>
<dbReference type="EMBL" id="JAQQWI010000016">
    <property type="protein sequence ID" value="KAK8008023.1"/>
    <property type="molecule type" value="Genomic_DNA"/>
</dbReference>
<name>A0ABR1RBR7_9PEZI</name>
<keyword evidence="2" id="KW-1185">Reference proteome</keyword>
<sequence length="216" mass="24076">MNIHIRDNNPTLGFSSCGKSLIVTSSDHEYPCVYPIAESQIYQSLRSTLGNGKAEEEQVGRALTKEPPHPNALICWGNGNTIKSQQIHHYTGHDGEAVFQRLQVARSDVSALEVTQWRGGEATTQSLISLPASENLAYLDASVKIPESGTERLQVVLNKNPRLLYGMRDQPDTHFPAVIWKDQRAIPKGRKRQIEGWTGQDDAAEVAKYRRVDEAQ</sequence>
<comment type="caution">
    <text evidence="1">The sequence shown here is derived from an EMBL/GenBank/DDBJ whole genome shotgun (WGS) entry which is preliminary data.</text>
</comment>
<protein>
    <submittedName>
        <fullName evidence="1">Uncharacterized protein</fullName>
    </submittedName>
</protein>
<evidence type="ECO:0000313" key="2">
    <source>
        <dbReference type="Proteomes" id="UP001396898"/>
    </source>
</evidence>
<gene>
    <name evidence="1" type="ORF">PG991_010574</name>
</gene>
<reference evidence="1 2" key="1">
    <citation type="submission" date="2023-01" db="EMBL/GenBank/DDBJ databases">
        <title>Analysis of 21 Apiospora genomes using comparative genomics revels a genus with tremendous synthesis potential of carbohydrate active enzymes and secondary metabolites.</title>
        <authorList>
            <person name="Sorensen T."/>
        </authorList>
    </citation>
    <scope>NUCLEOTIDE SEQUENCE [LARGE SCALE GENOMIC DNA]</scope>
    <source>
        <strain evidence="1 2">CBS 20057</strain>
    </source>
</reference>
<dbReference type="Proteomes" id="UP001396898">
    <property type="component" value="Unassembled WGS sequence"/>
</dbReference>
<accession>A0ABR1RBR7</accession>